<evidence type="ECO:0000256" key="1">
    <source>
        <dbReference type="ARBA" id="ARBA00007178"/>
    </source>
</evidence>
<dbReference type="AlphaFoldDB" id="A0A1S3EA35"/>
<keyword evidence="4" id="KW-1015">Disulfide bond</keyword>
<feature type="domain" description="Cupin type-1" evidence="5">
    <location>
        <begin position="189"/>
        <end position="338"/>
    </location>
</feature>
<dbReference type="RefSeq" id="XP_004504183.1">
    <property type="nucleotide sequence ID" value="XM_004504126.3"/>
</dbReference>
<dbReference type="eggNOG" id="ENOG502QUW2">
    <property type="taxonomic scope" value="Eukaryota"/>
</dbReference>
<dbReference type="CDD" id="cd02243">
    <property type="entry name" value="cupin_11S_legumin_C"/>
    <property type="match status" value="1"/>
</dbReference>
<dbReference type="InterPro" id="IPR014710">
    <property type="entry name" value="RmlC-like_jellyroll"/>
</dbReference>
<feature type="domain" description="Cupin type-1" evidence="5">
    <location>
        <begin position="3"/>
        <end position="156"/>
    </location>
</feature>
<evidence type="ECO:0000256" key="3">
    <source>
        <dbReference type="ARBA" id="ARBA00023129"/>
    </source>
</evidence>
<organism evidence="6 7">
    <name type="scientific">Cicer arietinum</name>
    <name type="common">Chickpea</name>
    <name type="synonym">Garbanzo</name>
    <dbReference type="NCBI Taxonomy" id="3827"/>
    <lineage>
        <taxon>Eukaryota</taxon>
        <taxon>Viridiplantae</taxon>
        <taxon>Streptophyta</taxon>
        <taxon>Embryophyta</taxon>
        <taxon>Tracheophyta</taxon>
        <taxon>Spermatophyta</taxon>
        <taxon>Magnoliopsida</taxon>
        <taxon>eudicotyledons</taxon>
        <taxon>Gunneridae</taxon>
        <taxon>Pentapetalae</taxon>
        <taxon>rosids</taxon>
        <taxon>fabids</taxon>
        <taxon>Fabales</taxon>
        <taxon>Fabaceae</taxon>
        <taxon>Papilionoideae</taxon>
        <taxon>50 kb inversion clade</taxon>
        <taxon>NPAAA clade</taxon>
        <taxon>Hologalegina</taxon>
        <taxon>IRL clade</taxon>
        <taxon>Cicereae</taxon>
        <taxon>Cicer</taxon>
    </lineage>
</organism>
<gene>
    <name evidence="7" type="primary">LOC101488538</name>
</gene>
<dbReference type="SMR" id="A0A1S3EA35"/>
<dbReference type="SUPFAM" id="SSF51182">
    <property type="entry name" value="RmlC-like cupins"/>
    <property type="match status" value="1"/>
</dbReference>
<sequence>MELDLTPKREIALYEGDGGGYYVWSSSQMSVLASTNVGACRLLLKPRGFCLPHYADISKVGYVIQGTDGVIGCVLPNTTKEIVLKLKQGDIIPLPIGTVSWLYNDGASDLDIILFGDTSTAHVPGEFNYFFPTGILASFSNELISKVYHLNKDETYKLTTSQTEPLVSKLEKAQPIPKPQMDMTKKLVHNIDATKPKIEVQNGGSITILSESSFPFIGSAGLSVIKVKLEPNAIKAPSYLVDPAVKLIYIARGYGKIEIVGLNGKRVLDTQVKAGHLIVVPKLFVVAKIAGEEGMETYSFVTTTKPSSGELVGTTSIWGALSPIVQQVSLNVNSEFQKSFISKTNKTTTIIPAKN</sequence>
<evidence type="ECO:0000256" key="4">
    <source>
        <dbReference type="ARBA" id="ARBA00023157"/>
    </source>
</evidence>
<dbReference type="STRING" id="3827.A0A1S3EA35"/>
<accession>A0A1S3EA35</accession>
<dbReference type="InterPro" id="IPR006045">
    <property type="entry name" value="Cupin_1"/>
</dbReference>
<reference evidence="6" key="1">
    <citation type="journal article" date="2013" name="Nat. Biotechnol.">
        <title>Draft genome sequence of chickpea (Cicer arietinum) provides a resource for trait improvement.</title>
        <authorList>
            <person name="Varshney R.K."/>
            <person name="Song C."/>
            <person name="Saxena R.K."/>
            <person name="Azam S."/>
            <person name="Yu S."/>
            <person name="Sharpe A.G."/>
            <person name="Cannon S."/>
            <person name="Baek J."/>
            <person name="Rosen B.D."/>
            <person name="Tar'an B."/>
            <person name="Millan T."/>
            <person name="Zhang X."/>
            <person name="Ramsay L.D."/>
            <person name="Iwata A."/>
            <person name="Wang Y."/>
            <person name="Nelson W."/>
            <person name="Farmer A.D."/>
            <person name="Gaur P.M."/>
            <person name="Soderlund C."/>
            <person name="Penmetsa R.V."/>
            <person name="Xu C."/>
            <person name="Bharti A.K."/>
            <person name="He W."/>
            <person name="Winter P."/>
            <person name="Zhao S."/>
            <person name="Hane J.K."/>
            <person name="Carrasquilla-Garcia N."/>
            <person name="Condie J.A."/>
            <person name="Upadhyaya H.D."/>
            <person name="Luo M.C."/>
            <person name="Thudi M."/>
            <person name="Gowda C.L."/>
            <person name="Singh N.P."/>
            <person name="Lichtenzveig J."/>
            <person name="Gali K.K."/>
            <person name="Rubio J."/>
            <person name="Nadarajan N."/>
            <person name="Dolezel J."/>
            <person name="Bansal K.C."/>
            <person name="Xu X."/>
            <person name="Edwards D."/>
            <person name="Zhang G."/>
            <person name="Kahl G."/>
            <person name="Gil J."/>
            <person name="Singh K.B."/>
            <person name="Datta S.K."/>
            <person name="Jackson S.A."/>
            <person name="Wang J."/>
            <person name="Cook D.R."/>
        </authorList>
    </citation>
    <scope>NUCLEOTIDE SEQUENCE [LARGE SCALE GENOMIC DNA]</scope>
    <source>
        <strain evidence="6">cv. CDC Frontier</strain>
    </source>
</reference>
<dbReference type="Pfam" id="PF00190">
    <property type="entry name" value="Cupin_1"/>
    <property type="match status" value="2"/>
</dbReference>
<dbReference type="InterPro" id="IPR006044">
    <property type="entry name" value="11S_seedstore_pln"/>
</dbReference>
<dbReference type="GO" id="GO:0045735">
    <property type="term" value="F:nutrient reservoir activity"/>
    <property type="evidence" value="ECO:0007669"/>
    <property type="project" value="UniProtKB-KW"/>
</dbReference>
<dbReference type="PRINTS" id="PR00439">
    <property type="entry name" value="11SGLOBULIN"/>
</dbReference>
<dbReference type="PANTHER" id="PTHR31189">
    <property type="entry name" value="OS03G0336100 PROTEIN-RELATED"/>
    <property type="match status" value="1"/>
</dbReference>
<proteinExistence type="inferred from homology"/>
<dbReference type="Gene3D" id="2.60.120.10">
    <property type="entry name" value="Jelly Rolls"/>
    <property type="match status" value="2"/>
</dbReference>
<evidence type="ECO:0000256" key="2">
    <source>
        <dbReference type="ARBA" id="ARBA00022761"/>
    </source>
</evidence>
<dbReference type="CDD" id="cd02242">
    <property type="entry name" value="cupin_11S_legumin_N"/>
    <property type="match status" value="1"/>
</dbReference>
<keyword evidence="6" id="KW-1185">Reference proteome</keyword>
<evidence type="ECO:0000313" key="7">
    <source>
        <dbReference type="RefSeq" id="XP_004504183.1"/>
    </source>
</evidence>
<protein>
    <submittedName>
        <fullName evidence="7">Glutelin type-A 2-like</fullName>
    </submittedName>
</protein>
<keyword evidence="2" id="KW-0758">Storage protein</keyword>
<keyword evidence="3" id="KW-0708">Seed storage protein</keyword>
<evidence type="ECO:0000259" key="5">
    <source>
        <dbReference type="SMART" id="SM00835"/>
    </source>
</evidence>
<reference evidence="7" key="2">
    <citation type="submission" date="2025-08" db="UniProtKB">
        <authorList>
            <consortium name="RefSeq"/>
        </authorList>
    </citation>
    <scope>IDENTIFICATION</scope>
    <source>
        <tissue evidence="7">Etiolated seedlings</tissue>
    </source>
</reference>
<dbReference type="InterPro" id="IPR050253">
    <property type="entry name" value="Seed_Storage-Functional"/>
</dbReference>
<dbReference type="PaxDb" id="3827-XP_004504183.1"/>
<dbReference type="OrthoDB" id="735591at2759"/>
<dbReference type="InterPro" id="IPR011051">
    <property type="entry name" value="RmlC_Cupin_sf"/>
</dbReference>
<dbReference type="SMART" id="SM00835">
    <property type="entry name" value="Cupin_1"/>
    <property type="match status" value="2"/>
</dbReference>
<dbReference type="PANTHER" id="PTHR31189:SF45">
    <property type="entry name" value="OS09G0552500 PROTEIN"/>
    <property type="match status" value="1"/>
</dbReference>
<dbReference type="KEGG" id="cam:101488538"/>
<comment type="similarity">
    <text evidence="1">Belongs to the 11S seed storage protein (globulins) family.</text>
</comment>
<evidence type="ECO:0000313" key="6">
    <source>
        <dbReference type="Proteomes" id="UP000087171"/>
    </source>
</evidence>
<name>A0A1S3EA35_CICAR</name>
<dbReference type="Proteomes" id="UP000087171">
    <property type="component" value="Chromosome Ca6"/>
</dbReference>
<dbReference type="GeneID" id="101488538"/>